<proteinExistence type="predicted"/>
<dbReference type="AlphaFoldDB" id="X1UUS2"/>
<name>X1UUS2_9ZZZZ</name>
<organism evidence="1">
    <name type="scientific">marine sediment metagenome</name>
    <dbReference type="NCBI Taxonomy" id="412755"/>
    <lineage>
        <taxon>unclassified sequences</taxon>
        <taxon>metagenomes</taxon>
        <taxon>ecological metagenomes</taxon>
    </lineage>
</organism>
<evidence type="ECO:0000313" key="1">
    <source>
        <dbReference type="EMBL" id="GAI96094.1"/>
    </source>
</evidence>
<sequence>MKVLPIEPKDEKKSCFTRSYICWFTEAGMFKQIMKDAKQNNLKIVGYEDKLFNCMVTFQEG</sequence>
<dbReference type="EMBL" id="BARW01022144">
    <property type="protein sequence ID" value="GAI96094.1"/>
    <property type="molecule type" value="Genomic_DNA"/>
</dbReference>
<accession>X1UUS2</accession>
<comment type="caution">
    <text evidence="1">The sequence shown here is derived from an EMBL/GenBank/DDBJ whole genome shotgun (WGS) entry which is preliminary data.</text>
</comment>
<protein>
    <submittedName>
        <fullName evidence="1">Uncharacterized protein</fullName>
    </submittedName>
</protein>
<reference evidence="1" key="1">
    <citation type="journal article" date="2014" name="Front. Microbiol.">
        <title>High frequency of phylogenetically diverse reductive dehalogenase-homologous genes in deep subseafloor sedimentary metagenomes.</title>
        <authorList>
            <person name="Kawai M."/>
            <person name="Futagami T."/>
            <person name="Toyoda A."/>
            <person name="Takaki Y."/>
            <person name="Nishi S."/>
            <person name="Hori S."/>
            <person name="Arai W."/>
            <person name="Tsubouchi T."/>
            <person name="Morono Y."/>
            <person name="Uchiyama I."/>
            <person name="Ito T."/>
            <person name="Fujiyama A."/>
            <person name="Inagaki F."/>
            <person name="Takami H."/>
        </authorList>
    </citation>
    <scope>NUCLEOTIDE SEQUENCE</scope>
    <source>
        <strain evidence="1">Expedition CK06-06</strain>
    </source>
</reference>
<gene>
    <name evidence="1" type="ORF">S12H4_37048</name>
</gene>